<dbReference type="STRING" id="1188252.A1QC_12670"/>
<dbReference type="PANTHER" id="PTHR32057">
    <property type="entry name" value="PROTEIN ADENYLYLTRANSFERASE SELO, MITOCHONDRIAL"/>
    <property type="match status" value="1"/>
</dbReference>
<feature type="binding site" evidence="8">
    <location>
        <position position="90"/>
    </location>
    <ligand>
        <name>ATP</name>
        <dbReference type="ChEBI" id="CHEBI:30616"/>
    </ligand>
</feature>
<dbReference type="NCBIfam" id="NF000658">
    <property type="entry name" value="PRK00029.1"/>
    <property type="match status" value="1"/>
</dbReference>
<feature type="binding site" evidence="8">
    <location>
        <position position="123"/>
    </location>
    <ligand>
        <name>ATP</name>
        <dbReference type="ChEBI" id="CHEBI:30616"/>
    </ligand>
</feature>
<keyword evidence="2 8" id="KW-0808">Transferase</keyword>
<dbReference type="EC" id="2.7.7.108" evidence="8"/>
<feature type="active site" description="Proton acceptor" evidence="8">
    <location>
        <position position="250"/>
    </location>
</feature>
<evidence type="ECO:0000313" key="10">
    <source>
        <dbReference type="Proteomes" id="UP000094070"/>
    </source>
</evidence>
<name>A0A1E5DZ81_9VIBR</name>
<keyword evidence="6 8" id="KW-0067">ATP-binding</keyword>
<dbReference type="AlphaFoldDB" id="A0A1E5DZ81"/>
<feature type="binding site" evidence="8">
    <location>
        <position position="111"/>
    </location>
    <ligand>
        <name>ATP</name>
        <dbReference type="ChEBI" id="CHEBI:30616"/>
    </ligand>
</feature>
<feature type="binding site" evidence="8">
    <location>
        <position position="91"/>
    </location>
    <ligand>
        <name>ATP</name>
        <dbReference type="ChEBI" id="CHEBI:30616"/>
    </ligand>
</feature>
<feature type="binding site" evidence="8">
    <location>
        <position position="124"/>
    </location>
    <ligand>
        <name>ATP</name>
        <dbReference type="ChEBI" id="CHEBI:30616"/>
    </ligand>
</feature>
<keyword evidence="7 8" id="KW-0460">Magnesium</keyword>
<keyword evidence="10" id="KW-1185">Reference proteome</keyword>
<evidence type="ECO:0000256" key="5">
    <source>
        <dbReference type="ARBA" id="ARBA00022741"/>
    </source>
</evidence>
<sequence>MSVWSKVKLSQHFHQLSDGFYRSIQPMPLENPHWVHWNSDFADSLNLPEQPNSEILNAFSGIELPPEFNPIAMKYAGHQFGQYNPELGDGRGLLLAEIESKDNQTYDIHVKGAGLTPFSRQGDGRAVLRSSIREYLCSEALFHLGIPTSRALGLINSNTLVYREKTETGAICIRLAHSHIRFGHFEHFFYTGQHEKLQELIEYTINHYFPECQQHAKPYVAFLKSVVLSTAQLIAKWNAFGFAHGVLNTDNMSILGQTFDFGPFGFLDSYNPNFICNHSDYQGRYSFSNQPNIGLWNLTALAHALSPFIERDDLDVTLGLYEDEVNQEYSRLMRDKTGLLRKQPQDSELFGELFRLMAKNKVDYTRFFRQLSMLDKQDEQTIIDLFIDRESAQQWLNDYQQRLTLEHTCADERCEAMRKVNPKYILRNHLAQIAIDKAEDGDYSEVNTLFNLLQNPYDEQPKYDHYSNLPPSWAEELEISCSS</sequence>
<dbReference type="Proteomes" id="UP000094070">
    <property type="component" value="Unassembled WGS sequence"/>
</dbReference>
<dbReference type="EMBL" id="AJYK02000096">
    <property type="protein sequence ID" value="OEF23218.1"/>
    <property type="molecule type" value="Genomic_DNA"/>
</dbReference>
<reference evidence="9 10" key="1">
    <citation type="journal article" date="2012" name="Science">
        <title>Ecological populations of bacteria act as socially cohesive units of antibiotic production and resistance.</title>
        <authorList>
            <person name="Cordero O.X."/>
            <person name="Wildschutte H."/>
            <person name="Kirkup B."/>
            <person name="Proehl S."/>
            <person name="Ngo L."/>
            <person name="Hussain F."/>
            <person name="Le Roux F."/>
            <person name="Mincer T."/>
            <person name="Polz M.F."/>
        </authorList>
    </citation>
    <scope>NUCLEOTIDE SEQUENCE [LARGE SCALE GENOMIC DNA]</scope>
    <source>
        <strain evidence="9 10">1S-45</strain>
    </source>
</reference>
<comment type="similarity">
    <text evidence="1 8">Belongs to the SELO family.</text>
</comment>
<comment type="catalytic activity">
    <reaction evidence="8">
        <text>L-threonyl-[protein] + ATP = 3-O-(5'-adenylyl)-L-threonyl-[protein] + diphosphate</text>
        <dbReference type="Rhea" id="RHEA:54292"/>
        <dbReference type="Rhea" id="RHEA-COMP:11060"/>
        <dbReference type="Rhea" id="RHEA-COMP:13847"/>
        <dbReference type="ChEBI" id="CHEBI:30013"/>
        <dbReference type="ChEBI" id="CHEBI:30616"/>
        <dbReference type="ChEBI" id="CHEBI:33019"/>
        <dbReference type="ChEBI" id="CHEBI:138113"/>
        <dbReference type="EC" id="2.7.7.108"/>
    </reaction>
</comment>
<comment type="catalytic activity">
    <reaction evidence="8">
        <text>L-histidyl-[protein] + UTP = N(tele)-(5'-uridylyl)-L-histidyl-[protein] + diphosphate</text>
        <dbReference type="Rhea" id="RHEA:83891"/>
        <dbReference type="Rhea" id="RHEA-COMP:9745"/>
        <dbReference type="Rhea" id="RHEA-COMP:20239"/>
        <dbReference type="ChEBI" id="CHEBI:29979"/>
        <dbReference type="ChEBI" id="CHEBI:33019"/>
        <dbReference type="ChEBI" id="CHEBI:46398"/>
        <dbReference type="ChEBI" id="CHEBI:233474"/>
    </reaction>
</comment>
<dbReference type="EC" id="2.7.7.-" evidence="8"/>
<keyword evidence="4 8" id="KW-0479">Metal-binding</keyword>
<comment type="catalytic activity">
    <reaction evidence="8">
        <text>L-seryl-[protein] + UTP = O-(5'-uridylyl)-L-seryl-[protein] + diphosphate</text>
        <dbReference type="Rhea" id="RHEA:64604"/>
        <dbReference type="Rhea" id="RHEA-COMP:9863"/>
        <dbReference type="Rhea" id="RHEA-COMP:16635"/>
        <dbReference type="ChEBI" id="CHEBI:29999"/>
        <dbReference type="ChEBI" id="CHEBI:33019"/>
        <dbReference type="ChEBI" id="CHEBI:46398"/>
        <dbReference type="ChEBI" id="CHEBI:156051"/>
    </reaction>
</comment>
<gene>
    <name evidence="8" type="primary">ydiU</name>
    <name evidence="8" type="synonym">selO</name>
    <name evidence="9" type="ORF">A1QC_12670</name>
</gene>
<dbReference type="HAMAP" id="MF_00692">
    <property type="entry name" value="SelO"/>
    <property type="match status" value="1"/>
</dbReference>
<evidence type="ECO:0000313" key="9">
    <source>
        <dbReference type="EMBL" id="OEF23218.1"/>
    </source>
</evidence>
<dbReference type="PANTHER" id="PTHR32057:SF14">
    <property type="entry name" value="PROTEIN ADENYLYLTRANSFERASE SELO, MITOCHONDRIAL"/>
    <property type="match status" value="1"/>
</dbReference>
<evidence type="ECO:0000256" key="2">
    <source>
        <dbReference type="ARBA" id="ARBA00022679"/>
    </source>
</evidence>
<comment type="catalytic activity">
    <reaction evidence="8">
        <text>L-seryl-[protein] + ATP = 3-O-(5'-adenylyl)-L-seryl-[protein] + diphosphate</text>
        <dbReference type="Rhea" id="RHEA:58120"/>
        <dbReference type="Rhea" id="RHEA-COMP:9863"/>
        <dbReference type="Rhea" id="RHEA-COMP:15073"/>
        <dbReference type="ChEBI" id="CHEBI:29999"/>
        <dbReference type="ChEBI" id="CHEBI:30616"/>
        <dbReference type="ChEBI" id="CHEBI:33019"/>
        <dbReference type="ChEBI" id="CHEBI:142516"/>
        <dbReference type="EC" id="2.7.7.108"/>
    </reaction>
</comment>
<accession>A0A1E5DZ81</accession>
<evidence type="ECO:0000256" key="7">
    <source>
        <dbReference type="ARBA" id="ARBA00022842"/>
    </source>
</evidence>
<keyword evidence="8" id="KW-0464">Manganese</keyword>
<evidence type="ECO:0000256" key="1">
    <source>
        <dbReference type="ARBA" id="ARBA00009747"/>
    </source>
</evidence>
<dbReference type="RefSeq" id="WP_017025304.1">
    <property type="nucleotide sequence ID" value="NZ_AJYK02000096.1"/>
</dbReference>
<feature type="binding site" evidence="8">
    <location>
        <position position="181"/>
    </location>
    <ligand>
        <name>ATP</name>
        <dbReference type="ChEBI" id="CHEBI:30616"/>
    </ligand>
</feature>
<comment type="catalytic activity">
    <reaction evidence="8">
        <text>L-tyrosyl-[protein] + ATP = O-(5'-adenylyl)-L-tyrosyl-[protein] + diphosphate</text>
        <dbReference type="Rhea" id="RHEA:54288"/>
        <dbReference type="Rhea" id="RHEA-COMP:10136"/>
        <dbReference type="Rhea" id="RHEA-COMP:13846"/>
        <dbReference type="ChEBI" id="CHEBI:30616"/>
        <dbReference type="ChEBI" id="CHEBI:33019"/>
        <dbReference type="ChEBI" id="CHEBI:46858"/>
        <dbReference type="ChEBI" id="CHEBI:83624"/>
        <dbReference type="EC" id="2.7.7.108"/>
    </reaction>
</comment>
<evidence type="ECO:0000256" key="3">
    <source>
        <dbReference type="ARBA" id="ARBA00022695"/>
    </source>
</evidence>
<dbReference type="GO" id="GO:0070733">
    <property type="term" value="F:AMPylase activity"/>
    <property type="evidence" value="ECO:0007669"/>
    <property type="project" value="UniProtKB-EC"/>
</dbReference>
<comment type="cofactor">
    <cofactor evidence="8">
        <name>Mg(2+)</name>
        <dbReference type="ChEBI" id="CHEBI:18420"/>
    </cofactor>
    <cofactor evidence="8">
        <name>Mn(2+)</name>
        <dbReference type="ChEBI" id="CHEBI:29035"/>
    </cofactor>
</comment>
<dbReference type="GO" id="GO:0000287">
    <property type="term" value="F:magnesium ion binding"/>
    <property type="evidence" value="ECO:0007669"/>
    <property type="project" value="UniProtKB-UniRule"/>
</dbReference>
<organism evidence="9 10">
    <name type="scientific">Vibrio rumoiensis 1S-45</name>
    <dbReference type="NCBI Taxonomy" id="1188252"/>
    <lineage>
        <taxon>Bacteria</taxon>
        <taxon>Pseudomonadati</taxon>
        <taxon>Pseudomonadota</taxon>
        <taxon>Gammaproteobacteria</taxon>
        <taxon>Vibrionales</taxon>
        <taxon>Vibrionaceae</taxon>
        <taxon>Vibrio</taxon>
    </lineage>
</organism>
<comment type="catalytic activity">
    <reaction evidence="8">
        <text>L-tyrosyl-[protein] + UTP = O-(5'-uridylyl)-L-tyrosyl-[protein] + diphosphate</text>
        <dbReference type="Rhea" id="RHEA:83887"/>
        <dbReference type="Rhea" id="RHEA-COMP:10136"/>
        <dbReference type="Rhea" id="RHEA-COMP:20238"/>
        <dbReference type="ChEBI" id="CHEBI:33019"/>
        <dbReference type="ChEBI" id="CHEBI:46398"/>
        <dbReference type="ChEBI" id="CHEBI:46858"/>
        <dbReference type="ChEBI" id="CHEBI:90602"/>
    </reaction>
</comment>
<feature type="binding site" evidence="8">
    <location>
        <position position="88"/>
    </location>
    <ligand>
        <name>ATP</name>
        <dbReference type="ChEBI" id="CHEBI:30616"/>
    </ligand>
</feature>
<dbReference type="eggNOG" id="COG0397">
    <property type="taxonomic scope" value="Bacteria"/>
</dbReference>
<comment type="function">
    <text evidence="8">Nucleotidyltransferase involved in the post-translational modification of proteins. It can catalyze the addition of adenosine monophosphate (AMP) or uridine monophosphate (UMP) to a protein, resulting in modifications known as AMPylation and UMPylation.</text>
</comment>
<dbReference type="Pfam" id="PF02696">
    <property type="entry name" value="SelO"/>
    <property type="match status" value="1"/>
</dbReference>
<feature type="binding site" evidence="8">
    <location>
        <position position="260"/>
    </location>
    <ligand>
        <name>Mg(2+)</name>
        <dbReference type="ChEBI" id="CHEBI:18420"/>
    </ligand>
</feature>
<dbReference type="GO" id="GO:0005524">
    <property type="term" value="F:ATP binding"/>
    <property type="evidence" value="ECO:0007669"/>
    <property type="project" value="UniProtKB-UniRule"/>
</dbReference>
<feature type="binding site" evidence="8">
    <location>
        <position position="260"/>
    </location>
    <ligand>
        <name>ATP</name>
        <dbReference type="ChEBI" id="CHEBI:30616"/>
    </ligand>
</feature>
<dbReference type="GO" id="GO:0030145">
    <property type="term" value="F:manganese ion binding"/>
    <property type="evidence" value="ECO:0007669"/>
    <property type="project" value="UniProtKB-UniRule"/>
</dbReference>
<feature type="binding site" evidence="8">
    <location>
        <position position="251"/>
    </location>
    <ligand>
        <name>Mg(2+)</name>
        <dbReference type="ChEBI" id="CHEBI:18420"/>
    </ligand>
</feature>
<protein>
    <recommendedName>
        <fullName evidence="8">Protein nucleotidyltransferase YdiU</fullName>
        <ecNumber evidence="8">2.7.7.-</ecNumber>
    </recommendedName>
    <alternativeName>
        <fullName evidence="8">Protein adenylyltransferase YdiU</fullName>
        <ecNumber evidence="8">2.7.7.108</ecNumber>
    </alternativeName>
    <alternativeName>
        <fullName evidence="8">Protein uridylyltransferase YdiU</fullName>
        <ecNumber evidence="8">2.7.7.-</ecNumber>
    </alternativeName>
</protein>
<feature type="binding site" evidence="8">
    <location>
        <position position="174"/>
    </location>
    <ligand>
        <name>ATP</name>
        <dbReference type="ChEBI" id="CHEBI:30616"/>
    </ligand>
</feature>
<evidence type="ECO:0000256" key="4">
    <source>
        <dbReference type="ARBA" id="ARBA00022723"/>
    </source>
</evidence>
<proteinExistence type="inferred from homology"/>
<keyword evidence="5 8" id="KW-0547">Nucleotide-binding</keyword>
<keyword evidence="3 8" id="KW-0548">Nucleotidyltransferase</keyword>
<comment type="caution">
    <text evidence="9">The sequence shown here is derived from an EMBL/GenBank/DDBJ whole genome shotgun (WGS) entry which is preliminary data.</text>
</comment>
<evidence type="ECO:0000256" key="8">
    <source>
        <dbReference type="HAMAP-Rule" id="MF_00692"/>
    </source>
</evidence>
<dbReference type="OrthoDB" id="9776281at2"/>
<dbReference type="InterPro" id="IPR003846">
    <property type="entry name" value="SelO"/>
</dbReference>
<evidence type="ECO:0000256" key="6">
    <source>
        <dbReference type="ARBA" id="ARBA00022840"/>
    </source>
</evidence>